<name>A0A9I9EEG5_CUCME</name>
<evidence type="ECO:0000313" key="1">
    <source>
        <dbReference type="EnsemblPlants" id="MELO3C032657.2.1"/>
    </source>
</evidence>
<protein>
    <submittedName>
        <fullName evidence="1">Uncharacterized protein</fullName>
    </submittedName>
</protein>
<proteinExistence type="predicted"/>
<reference evidence="1" key="1">
    <citation type="submission" date="2023-03" db="UniProtKB">
        <authorList>
            <consortium name="EnsemblPlants"/>
        </authorList>
    </citation>
    <scope>IDENTIFICATION</scope>
</reference>
<dbReference type="AlphaFoldDB" id="A0A9I9EEG5"/>
<dbReference type="Gramene" id="MELO3C032657.2.1">
    <property type="protein sequence ID" value="MELO3C032657.2.1"/>
    <property type="gene ID" value="MELO3C032657.2"/>
</dbReference>
<organism evidence="1">
    <name type="scientific">Cucumis melo</name>
    <name type="common">Muskmelon</name>
    <dbReference type="NCBI Taxonomy" id="3656"/>
    <lineage>
        <taxon>Eukaryota</taxon>
        <taxon>Viridiplantae</taxon>
        <taxon>Streptophyta</taxon>
        <taxon>Embryophyta</taxon>
        <taxon>Tracheophyta</taxon>
        <taxon>Spermatophyta</taxon>
        <taxon>Magnoliopsida</taxon>
        <taxon>eudicotyledons</taxon>
        <taxon>Gunneridae</taxon>
        <taxon>Pentapetalae</taxon>
        <taxon>rosids</taxon>
        <taxon>fabids</taxon>
        <taxon>Cucurbitales</taxon>
        <taxon>Cucurbitaceae</taxon>
        <taxon>Benincaseae</taxon>
        <taxon>Cucumis</taxon>
    </lineage>
</organism>
<accession>A0A9I9EEG5</accession>
<sequence length="152" mass="17174">MSLAIHPILPLKWEAYWANVVELPSPMFPTPKSGLFITLTFSTNLHAFSPTTIMTDTSSSHPSTDPKNEHFREENRFLFICWKVSKLIVVHTVLIVLSRKRKIGLPQHAQVPILNENAPKPLFSALSHGYEITRLKGEGGGRLKPKSDFMKK</sequence>
<dbReference type="EnsemblPlants" id="MELO3C032657.2.1">
    <property type="protein sequence ID" value="MELO3C032657.2.1"/>
    <property type="gene ID" value="MELO3C032657.2"/>
</dbReference>